<gene>
    <name evidence="6" type="ORF">CASFOL_014422</name>
    <name evidence="5" type="ORF">CASFOL_032256</name>
</gene>
<protein>
    <recommendedName>
        <fullName evidence="4">AAA ATPase AAA+ lid domain-containing protein</fullName>
    </recommendedName>
</protein>
<dbReference type="EMBL" id="JAVIJP010000016">
    <property type="protein sequence ID" value="KAL3643607.1"/>
    <property type="molecule type" value="Genomic_DNA"/>
</dbReference>
<evidence type="ECO:0000313" key="5">
    <source>
        <dbReference type="EMBL" id="KAL3623440.1"/>
    </source>
</evidence>
<reference evidence="7" key="1">
    <citation type="journal article" date="2024" name="IScience">
        <title>Strigolactones Initiate the Formation of Haustorium-like Structures in Castilleja.</title>
        <authorList>
            <person name="Buerger M."/>
            <person name="Peterson D."/>
            <person name="Chory J."/>
        </authorList>
    </citation>
    <scope>NUCLEOTIDE SEQUENCE [LARGE SCALE GENOMIC DNA]</scope>
</reference>
<evidence type="ECO:0000259" key="4">
    <source>
        <dbReference type="Pfam" id="PF17862"/>
    </source>
</evidence>
<dbReference type="EMBL" id="JAVIJP010000054">
    <property type="protein sequence ID" value="KAL3623440.1"/>
    <property type="molecule type" value="Genomic_DNA"/>
</dbReference>
<keyword evidence="1" id="KW-0547">Nucleotide-binding</keyword>
<evidence type="ECO:0000313" key="6">
    <source>
        <dbReference type="EMBL" id="KAL3643607.1"/>
    </source>
</evidence>
<evidence type="ECO:0000256" key="2">
    <source>
        <dbReference type="ARBA" id="ARBA00022840"/>
    </source>
</evidence>
<feature type="domain" description="AAA ATPase AAA+ lid" evidence="4">
    <location>
        <begin position="21"/>
        <end position="40"/>
    </location>
</feature>
<dbReference type="PANTHER" id="PTHR45644:SF39">
    <property type="entry name" value="AAA-TYPE ATPASE FAMILY PROTEIN-RELATED"/>
    <property type="match status" value="1"/>
</dbReference>
<evidence type="ECO:0000256" key="1">
    <source>
        <dbReference type="ARBA" id="ARBA00022741"/>
    </source>
</evidence>
<keyword evidence="3" id="KW-0472">Membrane</keyword>
<evidence type="ECO:0000256" key="3">
    <source>
        <dbReference type="SAM" id="Phobius"/>
    </source>
</evidence>
<keyword evidence="3" id="KW-1133">Transmembrane helix</keyword>
<dbReference type="InterPro" id="IPR051701">
    <property type="entry name" value="Mito_OM_Translocase_MSP1"/>
</dbReference>
<proteinExistence type="predicted"/>
<name>A0ABD3DQH8_9LAMI</name>
<evidence type="ECO:0000313" key="7">
    <source>
        <dbReference type="Proteomes" id="UP001632038"/>
    </source>
</evidence>
<organism evidence="6 7">
    <name type="scientific">Castilleja foliolosa</name>
    <dbReference type="NCBI Taxonomy" id="1961234"/>
    <lineage>
        <taxon>Eukaryota</taxon>
        <taxon>Viridiplantae</taxon>
        <taxon>Streptophyta</taxon>
        <taxon>Embryophyta</taxon>
        <taxon>Tracheophyta</taxon>
        <taxon>Spermatophyta</taxon>
        <taxon>Magnoliopsida</taxon>
        <taxon>eudicotyledons</taxon>
        <taxon>Gunneridae</taxon>
        <taxon>Pentapetalae</taxon>
        <taxon>asterids</taxon>
        <taxon>lamiids</taxon>
        <taxon>Lamiales</taxon>
        <taxon>Orobanchaceae</taxon>
        <taxon>Pedicularideae</taxon>
        <taxon>Castillejinae</taxon>
        <taxon>Castilleja</taxon>
    </lineage>
</organism>
<dbReference type="GO" id="GO:0005524">
    <property type="term" value="F:ATP binding"/>
    <property type="evidence" value="ECO:0007669"/>
    <property type="project" value="UniProtKB-KW"/>
</dbReference>
<reference evidence="6" key="2">
    <citation type="submission" date="2024-11" db="EMBL/GenBank/DDBJ databases">
        <authorList>
            <person name="Burger M."/>
            <person name="Chory J."/>
        </authorList>
    </citation>
    <scope>NUCLEOTIDE SEQUENCE</scope>
    <source>
        <strain evidence="6">Tecolote</strain>
        <tissue evidence="6">Flower</tissue>
    </source>
</reference>
<comment type="caution">
    <text evidence="6">The sequence shown here is derived from an EMBL/GenBank/DDBJ whole genome shotgun (WGS) entry which is preliminary data.</text>
</comment>
<accession>A0ABD3DQH8</accession>
<dbReference type="Gene3D" id="1.10.8.60">
    <property type="match status" value="1"/>
</dbReference>
<keyword evidence="7" id="KW-1185">Reference proteome</keyword>
<dbReference type="InterPro" id="IPR041569">
    <property type="entry name" value="AAA_lid_3"/>
</dbReference>
<dbReference type="PANTHER" id="PTHR45644">
    <property type="entry name" value="AAA ATPASE, PUTATIVE (AFU_ORTHOLOGUE AFUA_2G12920)-RELATED-RELATED"/>
    <property type="match status" value="1"/>
</dbReference>
<keyword evidence="2" id="KW-0067">ATP-binding</keyword>
<keyword evidence="3" id="KW-0812">Transmembrane</keyword>
<sequence>MLLIEPRSLRVILVKEDLSPDVDLDAVASMTDGYSGSDIKEREAALAEGKPPPALSVGSDIRALNTEDFKFAHDKVCASVSSESINMTELLQWNELYLSHVMILLLSLFLYLQYHHH</sequence>
<dbReference type="AlphaFoldDB" id="A0ABD3DQH8"/>
<dbReference type="Proteomes" id="UP001632038">
    <property type="component" value="Unassembled WGS sequence"/>
</dbReference>
<feature type="transmembrane region" description="Helical" evidence="3">
    <location>
        <begin position="96"/>
        <end position="114"/>
    </location>
</feature>
<dbReference type="Pfam" id="PF17862">
    <property type="entry name" value="AAA_lid_3"/>
    <property type="match status" value="1"/>
</dbReference>